<dbReference type="WBParaSite" id="maker-unitig_23611-snap-gene-0.3-mRNA-1">
    <property type="protein sequence ID" value="maker-unitig_23611-snap-gene-0.3-mRNA-1"/>
    <property type="gene ID" value="maker-unitig_23611-snap-gene-0.3"/>
</dbReference>
<organism evidence="2 3">
    <name type="scientific">Macrostomum lignano</name>
    <dbReference type="NCBI Taxonomy" id="282301"/>
    <lineage>
        <taxon>Eukaryota</taxon>
        <taxon>Metazoa</taxon>
        <taxon>Spiralia</taxon>
        <taxon>Lophotrochozoa</taxon>
        <taxon>Platyhelminthes</taxon>
        <taxon>Rhabditophora</taxon>
        <taxon>Macrostomorpha</taxon>
        <taxon>Macrostomida</taxon>
        <taxon>Macrostomidae</taxon>
        <taxon>Macrostomum</taxon>
    </lineage>
</organism>
<sequence>RPVTQHGRRVQARQCAGAARLTAGTPVRTLASGFSQAFWRPQHDPRRAPVTNLAAYCYVISILNCTHCGVIDSPGDGLHDEACRVAKDAASAAASVDKDSAEKKSSNNEEAFRVLTRILSVQERDKTIKSKSEEDITDSNKEYVAAAKADLCFWSLDGDFGCSLVNFIRTAEHQEQQSSGEDKTESKTSAGRDDRLDSNDFGQSGERVDVLRLGRGTVPCSLSSSAVKEDVIEMAAEASQCVMMQHQDGLQQPDEISDGYQNSVSVCRRTGSGQASPCTAVSAPERTGPEPARTAARARTPSSPDTDLATAETAVLGQVKPAWYDRTAPGPLGRLAVLSEFHLAETGQAALMLKELGQPARPEQRLVHLLQGHQVGVVVAAELAKYQALPLIPGIVRVGIEISQQIVGHNSDSVRSSHSRGEGVPGGYVSCSEHWPLAECLLELQSSIWWHRAVNRRQSNQRNQQVKSDTWTG</sequence>
<proteinExistence type="predicted"/>
<dbReference type="Proteomes" id="UP000095280">
    <property type="component" value="Unplaced"/>
</dbReference>
<reference evidence="3" key="1">
    <citation type="submission" date="2016-11" db="UniProtKB">
        <authorList>
            <consortium name="WormBaseParasite"/>
        </authorList>
    </citation>
    <scope>IDENTIFICATION</scope>
</reference>
<evidence type="ECO:0000256" key="1">
    <source>
        <dbReference type="SAM" id="MobiDB-lite"/>
    </source>
</evidence>
<feature type="region of interest" description="Disordered" evidence="1">
    <location>
        <begin position="271"/>
        <end position="307"/>
    </location>
</feature>
<keyword evidence="2" id="KW-1185">Reference proteome</keyword>
<accession>A0A1I8F7I1</accession>
<feature type="compositionally biased region" description="Low complexity" evidence="1">
    <location>
        <begin position="289"/>
        <end position="304"/>
    </location>
</feature>
<evidence type="ECO:0000313" key="3">
    <source>
        <dbReference type="WBParaSite" id="maker-unitig_23611-snap-gene-0.3-mRNA-1"/>
    </source>
</evidence>
<feature type="compositionally biased region" description="Basic and acidic residues" evidence="1">
    <location>
        <begin position="173"/>
        <end position="198"/>
    </location>
</feature>
<feature type="region of interest" description="Disordered" evidence="1">
    <location>
        <begin position="173"/>
        <end position="203"/>
    </location>
</feature>
<evidence type="ECO:0000313" key="2">
    <source>
        <dbReference type="Proteomes" id="UP000095280"/>
    </source>
</evidence>
<dbReference type="AlphaFoldDB" id="A0A1I8F7I1"/>
<protein>
    <submittedName>
        <fullName evidence="3">ANK_REP_REGION domain-containing protein</fullName>
    </submittedName>
</protein>
<name>A0A1I8F7I1_9PLAT</name>